<protein>
    <recommendedName>
        <fullName evidence="3">Reverse transcriptase domain-containing protein</fullName>
    </recommendedName>
</protein>
<dbReference type="Proteomes" id="UP000050795">
    <property type="component" value="Unassembled WGS sequence"/>
</dbReference>
<accession>A0AA85JA87</accession>
<keyword evidence="1" id="KW-1185">Reference proteome</keyword>
<proteinExistence type="predicted"/>
<sequence length="120" mass="14039">MDSGIPLFGPKELLLKCAMNVYFVFNNLYHRQVDGIAMDSPLGPILADFVAKFKNRRVKVITKELDMYYRYVHDAFFFVSRSANLDELLIKFSNIHPSLTFTCEEEQDNKLHFLEVLLSW</sequence>
<reference evidence="1" key="1">
    <citation type="submission" date="2022-06" db="EMBL/GenBank/DDBJ databases">
        <authorList>
            <person name="Berger JAMES D."/>
            <person name="Berger JAMES D."/>
        </authorList>
    </citation>
    <scope>NUCLEOTIDE SEQUENCE [LARGE SCALE GENOMIC DNA]</scope>
</reference>
<organism evidence="1 2">
    <name type="scientific">Trichobilharzia regenti</name>
    <name type="common">Nasal bird schistosome</name>
    <dbReference type="NCBI Taxonomy" id="157069"/>
    <lineage>
        <taxon>Eukaryota</taxon>
        <taxon>Metazoa</taxon>
        <taxon>Spiralia</taxon>
        <taxon>Lophotrochozoa</taxon>
        <taxon>Platyhelminthes</taxon>
        <taxon>Trematoda</taxon>
        <taxon>Digenea</taxon>
        <taxon>Strigeidida</taxon>
        <taxon>Schistosomatoidea</taxon>
        <taxon>Schistosomatidae</taxon>
        <taxon>Trichobilharzia</taxon>
    </lineage>
</organism>
<dbReference type="WBParaSite" id="TREG1_14090.1">
    <property type="protein sequence ID" value="TREG1_14090.1"/>
    <property type="gene ID" value="TREG1_14090"/>
</dbReference>
<evidence type="ECO:0000313" key="1">
    <source>
        <dbReference type="Proteomes" id="UP000050795"/>
    </source>
</evidence>
<reference evidence="2" key="2">
    <citation type="submission" date="2023-11" db="UniProtKB">
        <authorList>
            <consortium name="WormBaseParasite"/>
        </authorList>
    </citation>
    <scope>IDENTIFICATION</scope>
</reference>
<dbReference type="AlphaFoldDB" id="A0AA85JA87"/>
<evidence type="ECO:0008006" key="3">
    <source>
        <dbReference type="Google" id="ProtNLM"/>
    </source>
</evidence>
<dbReference type="PANTHER" id="PTHR21301">
    <property type="entry name" value="REVERSE TRANSCRIPTASE"/>
    <property type="match status" value="1"/>
</dbReference>
<name>A0AA85JA87_TRIRE</name>
<dbReference type="PANTHER" id="PTHR21301:SF10">
    <property type="entry name" value="REVERSE TRANSCRIPTASE DOMAIN-CONTAINING PROTEIN"/>
    <property type="match status" value="1"/>
</dbReference>
<evidence type="ECO:0000313" key="2">
    <source>
        <dbReference type="WBParaSite" id="TREG1_14090.1"/>
    </source>
</evidence>